<keyword evidence="8" id="KW-1185">Reference proteome</keyword>
<dbReference type="SUPFAM" id="SSF52799">
    <property type="entry name" value="(Phosphotyrosine protein) phosphatases II"/>
    <property type="match status" value="2"/>
</dbReference>
<dbReference type="GO" id="GO:0004725">
    <property type="term" value="F:protein tyrosine phosphatase activity"/>
    <property type="evidence" value="ECO:0007669"/>
    <property type="project" value="UniProtKB-EC"/>
</dbReference>
<dbReference type="InterPro" id="IPR016130">
    <property type="entry name" value="Tyr_Pase_AS"/>
</dbReference>
<proteinExistence type="inferred from homology"/>
<dbReference type="GO" id="GO:0009653">
    <property type="term" value="P:anatomical structure morphogenesis"/>
    <property type="evidence" value="ECO:0007669"/>
    <property type="project" value="UniProtKB-ARBA"/>
</dbReference>
<sequence length="428" mass="49879">MNLNNLDLSIYDNTDLMAIIEIIKNKFYFATLIPGRKEPKHIPNMYLFDIDGELIYNNFYSDFGPLNIACLYKYCYGVNQILNECNDLVVHYTCVNAEKRANAAYLVASYAVLYLNKSPEEIYNTIVTKDLPSLKPFQDASIGYSHHQIRLIDCLRALKKAALFGFFDFQDFDVKEYEKYVQMKNGDLNWIVPRKLLAFFGPNVENDSVAHYPEKYLNYFLKNDITTVIRLNKKTYNSFRFTNAGLFHYDLFFPDGGVPSKRILDHFLHIVETTRGAIAVHCKAGLGRTGTLIATYVMKHYKMTAREAIAWLRICRPGSVIGYQQLWLEEMEISLLRAGRRFRYKYYGDENFILHHERGIYSVAVKYDEKLEVRNYRRKKYARTLKKLSNMSDDKSSMILKSRYSFGQESVTSKATTANHRFQVQHNG</sequence>
<dbReference type="AlphaFoldDB" id="A0AAJ6YDI4"/>
<dbReference type="Pfam" id="PF14671">
    <property type="entry name" value="DSPn"/>
    <property type="match status" value="1"/>
</dbReference>
<dbReference type="PANTHER" id="PTHR23339">
    <property type="entry name" value="TYROSINE SPECIFIC PROTEIN PHOSPHATASE AND DUAL SPECIFICITY PROTEIN PHOSPHATASE"/>
    <property type="match status" value="1"/>
</dbReference>
<dbReference type="CDD" id="cd14499">
    <property type="entry name" value="CDC14_C"/>
    <property type="match status" value="1"/>
</dbReference>
<dbReference type="EC" id="3.1.3.48" evidence="2"/>
<comment type="similarity">
    <text evidence="1">Belongs to the protein-tyrosine phosphatase family. Non-receptor class CDC14 subfamily.</text>
</comment>
<evidence type="ECO:0000259" key="7">
    <source>
        <dbReference type="PROSITE" id="PS50056"/>
    </source>
</evidence>
<name>A0AAJ6YDI4_9HYME</name>
<accession>A0AAJ6YDI4</accession>
<feature type="domain" description="Tyrosine specific protein phosphatases" evidence="7">
    <location>
        <begin position="265"/>
        <end position="327"/>
    </location>
</feature>
<dbReference type="RefSeq" id="XP_011496073.1">
    <property type="nucleotide sequence ID" value="XM_011497771.1"/>
</dbReference>
<dbReference type="SMART" id="SM00195">
    <property type="entry name" value="DSPc"/>
    <property type="match status" value="1"/>
</dbReference>
<evidence type="ECO:0000259" key="6">
    <source>
        <dbReference type="PROSITE" id="PS50055"/>
    </source>
</evidence>
<dbReference type="InterPro" id="IPR000242">
    <property type="entry name" value="PTP_cat"/>
</dbReference>
<dbReference type="InterPro" id="IPR000387">
    <property type="entry name" value="Tyr_Pase_dom"/>
</dbReference>
<evidence type="ECO:0000259" key="5">
    <source>
        <dbReference type="PROSITE" id="PS50054"/>
    </source>
</evidence>
<dbReference type="InterPro" id="IPR044506">
    <property type="entry name" value="CDC14_C"/>
</dbReference>
<dbReference type="Proteomes" id="UP000695007">
    <property type="component" value="Unplaced"/>
</dbReference>
<dbReference type="SMART" id="SM00404">
    <property type="entry name" value="PTPc_motif"/>
    <property type="match status" value="1"/>
</dbReference>
<evidence type="ECO:0000256" key="2">
    <source>
        <dbReference type="ARBA" id="ARBA00013064"/>
    </source>
</evidence>
<evidence type="ECO:0000256" key="1">
    <source>
        <dbReference type="ARBA" id="ARBA00007315"/>
    </source>
</evidence>
<dbReference type="Pfam" id="PF22785">
    <property type="entry name" value="Tc-R-P"/>
    <property type="match status" value="1"/>
</dbReference>
<evidence type="ECO:0000256" key="4">
    <source>
        <dbReference type="ARBA" id="ARBA00022912"/>
    </source>
</evidence>
<dbReference type="GeneID" id="105360770"/>
<dbReference type="GO" id="GO:0048666">
    <property type="term" value="P:neuron development"/>
    <property type="evidence" value="ECO:0007669"/>
    <property type="project" value="UniProtKB-ARBA"/>
</dbReference>
<dbReference type="InterPro" id="IPR003595">
    <property type="entry name" value="Tyr_Pase_cat"/>
</dbReference>
<protein>
    <recommendedName>
        <fullName evidence="2">protein-tyrosine-phosphatase</fullName>
        <ecNumber evidence="2">3.1.3.48</ecNumber>
    </recommendedName>
</protein>
<keyword evidence="4" id="KW-0904">Protein phosphatase</keyword>
<keyword evidence="3" id="KW-0378">Hydrolase</keyword>
<reference evidence="9" key="1">
    <citation type="submission" date="2025-08" db="UniProtKB">
        <authorList>
            <consortium name="RefSeq"/>
        </authorList>
    </citation>
    <scope>IDENTIFICATION</scope>
</reference>
<dbReference type="PROSITE" id="PS50056">
    <property type="entry name" value="TYR_PHOSPHATASE_2"/>
    <property type="match status" value="1"/>
</dbReference>
<feature type="domain" description="Tyrosine-protein phosphatase" evidence="5">
    <location>
        <begin position="186"/>
        <end position="341"/>
    </location>
</feature>
<dbReference type="CDD" id="cd17657">
    <property type="entry name" value="CDC14_N"/>
    <property type="match status" value="1"/>
</dbReference>
<dbReference type="InterPro" id="IPR020422">
    <property type="entry name" value="TYR_PHOSPHATASE_DUAL_dom"/>
</dbReference>
<dbReference type="InterPro" id="IPR029260">
    <property type="entry name" value="DSPn"/>
</dbReference>
<evidence type="ECO:0000313" key="9">
    <source>
        <dbReference type="RefSeq" id="XP_011496073.1"/>
    </source>
</evidence>
<dbReference type="KEGG" id="csol:105360770"/>
<dbReference type="FunFam" id="3.90.190.10:FF:000006">
    <property type="entry name" value="Dual specificity protein phosphatase CDC14B"/>
    <property type="match status" value="1"/>
</dbReference>
<dbReference type="PROSITE" id="PS50054">
    <property type="entry name" value="TYR_PHOSPHATASE_DUAL"/>
    <property type="match status" value="1"/>
</dbReference>
<organism evidence="8 9">
    <name type="scientific">Ceratosolen solmsi marchali</name>
    <dbReference type="NCBI Taxonomy" id="326594"/>
    <lineage>
        <taxon>Eukaryota</taxon>
        <taxon>Metazoa</taxon>
        <taxon>Ecdysozoa</taxon>
        <taxon>Arthropoda</taxon>
        <taxon>Hexapoda</taxon>
        <taxon>Insecta</taxon>
        <taxon>Pterygota</taxon>
        <taxon>Neoptera</taxon>
        <taxon>Endopterygota</taxon>
        <taxon>Hymenoptera</taxon>
        <taxon>Apocrita</taxon>
        <taxon>Proctotrupomorpha</taxon>
        <taxon>Chalcidoidea</taxon>
        <taxon>Agaonidae</taxon>
        <taxon>Agaoninae</taxon>
        <taxon>Ceratosolen</taxon>
    </lineage>
</organism>
<evidence type="ECO:0000256" key="3">
    <source>
        <dbReference type="ARBA" id="ARBA00022801"/>
    </source>
</evidence>
<dbReference type="InterPro" id="IPR050561">
    <property type="entry name" value="PTP"/>
</dbReference>
<evidence type="ECO:0000313" key="8">
    <source>
        <dbReference type="Proteomes" id="UP000695007"/>
    </source>
</evidence>
<dbReference type="PROSITE" id="PS50055">
    <property type="entry name" value="TYR_PHOSPHATASE_PTP"/>
    <property type="match status" value="1"/>
</dbReference>
<dbReference type="Gene3D" id="3.90.190.10">
    <property type="entry name" value="Protein tyrosine phosphatase superfamily"/>
    <property type="match status" value="2"/>
</dbReference>
<feature type="domain" description="Tyrosine-protein phosphatase" evidence="6">
    <location>
        <begin position="247"/>
        <end position="294"/>
    </location>
</feature>
<dbReference type="PROSITE" id="PS00383">
    <property type="entry name" value="TYR_PHOSPHATASE_1"/>
    <property type="match status" value="1"/>
</dbReference>
<dbReference type="InterPro" id="IPR029021">
    <property type="entry name" value="Prot-tyrosine_phosphatase-like"/>
</dbReference>
<gene>
    <name evidence="9" type="primary">LOC105360770</name>
</gene>